<comment type="caution">
    <text evidence="4">The sequence shown here is derived from an EMBL/GenBank/DDBJ whole genome shotgun (WGS) entry which is preliminary data.</text>
</comment>
<protein>
    <recommendedName>
        <fullName evidence="3">EGF-like domain-containing protein</fullName>
    </recommendedName>
</protein>
<evidence type="ECO:0000256" key="1">
    <source>
        <dbReference type="PROSITE-ProRule" id="PRU00076"/>
    </source>
</evidence>
<organism evidence="4 5">
    <name type="scientific">Porites evermanni</name>
    <dbReference type="NCBI Taxonomy" id="104178"/>
    <lineage>
        <taxon>Eukaryota</taxon>
        <taxon>Metazoa</taxon>
        <taxon>Cnidaria</taxon>
        <taxon>Anthozoa</taxon>
        <taxon>Hexacorallia</taxon>
        <taxon>Scleractinia</taxon>
        <taxon>Fungiina</taxon>
        <taxon>Poritidae</taxon>
        <taxon>Porites</taxon>
    </lineage>
</organism>
<evidence type="ECO:0000313" key="4">
    <source>
        <dbReference type="EMBL" id="CAH3195921.1"/>
    </source>
</evidence>
<dbReference type="PROSITE" id="PS50026">
    <property type="entry name" value="EGF_3"/>
    <property type="match status" value="1"/>
</dbReference>
<feature type="compositionally biased region" description="Gly residues" evidence="2">
    <location>
        <begin position="314"/>
        <end position="325"/>
    </location>
</feature>
<reference evidence="4 5" key="1">
    <citation type="submission" date="2022-05" db="EMBL/GenBank/DDBJ databases">
        <authorList>
            <consortium name="Genoscope - CEA"/>
            <person name="William W."/>
        </authorList>
    </citation>
    <scope>NUCLEOTIDE SEQUENCE [LARGE SCALE GENOMIC DNA]</scope>
</reference>
<evidence type="ECO:0000313" key="5">
    <source>
        <dbReference type="Proteomes" id="UP001159427"/>
    </source>
</evidence>
<feature type="disulfide bond" evidence="1">
    <location>
        <begin position="3"/>
        <end position="20"/>
    </location>
</feature>
<evidence type="ECO:0000259" key="3">
    <source>
        <dbReference type="PROSITE" id="PS50026"/>
    </source>
</evidence>
<evidence type="ECO:0000256" key="2">
    <source>
        <dbReference type="SAM" id="MobiDB-lite"/>
    </source>
</evidence>
<proteinExistence type="predicted"/>
<accession>A0ABN8SYN6</accession>
<feature type="domain" description="EGF-like" evidence="3">
    <location>
        <begin position="1"/>
        <end position="33"/>
    </location>
</feature>
<dbReference type="SUPFAM" id="SSF57196">
    <property type="entry name" value="EGF/Laminin"/>
    <property type="match status" value="1"/>
</dbReference>
<sequence length="407" mass="40238">SPCRNGGTCHPIYETEDYNCVCPFENLVGKNCENLECNSTTLNICSEAMFSWTVDMTSHGPKNTVLSNCDATRIKPGYEICNITVESPFTQQVGENVHIMAQVFPNYDTVTLTNNCKLRCRKQENGLYGILALRAKTMIIDSSSLISTNGQGFRGGQGGDYRGGGGYGGESFLYLDTGINGKGGDIPGQAWTLNTNGNGGGGAVGGINAHGGPGGYNAGGGGADATDGYNDDGSGGGGGGGHFSGGGGGGAANSCGSCCDGGIGGTASTSIGAYAGGGGVSACTGAKGGNGGQQGQPVNGACGGSVSGRAGTESQGGEGGDSACGGDWGGGGGGGMQYGNTDFTKRLSYGGGGGGGGGNAMPDDPNPGGEGGHGGGLVYLLLDNLTLDGRIESEGTLHDLYAFQRKY</sequence>
<keyword evidence="5" id="KW-1185">Reference proteome</keyword>
<feature type="non-terminal residue" evidence="4">
    <location>
        <position position="1"/>
    </location>
</feature>
<comment type="caution">
    <text evidence="1">Lacks conserved residue(s) required for the propagation of feature annotation.</text>
</comment>
<name>A0ABN8SYN6_9CNID</name>
<keyword evidence="1" id="KW-1015">Disulfide bond</keyword>
<gene>
    <name evidence="4" type="ORF">PEVE_00031392</name>
</gene>
<keyword evidence="1" id="KW-0245">EGF-like domain</keyword>
<dbReference type="Gene3D" id="2.10.25.10">
    <property type="entry name" value="Laminin"/>
    <property type="match status" value="1"/>
</dbReference>
<dbReference type="EMBL" id="CALNXI010004489">
    <property type="protein sequence ID" value="CAH3195921.1"/>
    <property type="molecule type" value="Genomic_DNA"/>
</dbReference>
<feature type="region of interest" description="Disordered" evidence="2">
    <location>
        <begin position="289"/>
        <end position="325"/>
    </location>
</feature>
<dbReference type="Proteomes" id="UP001159427">
    <property type="component" value="Unassembled WGS sequence"/>
</dbReference>
<dbReference type="InterPro" id="IPR000742">
    <property type="entry name" value="EGF"/>
</dbReference>